<reference evidence="4" key="1">
    <citation type="journal article" date="2017" name="Nat. Commun.">
        <title>The asparagus genome sheds light on the origin and evolution of a young Y chromosome.</title>
        <authorList>
            <person name="Harkess A."/>
            <person name="Zhou J."/>
            <person name="Xu C."/>
            <person name="Bowers J.E."/>
            <person name="Van der Hulst R."/>
            <person name="Ayyampalayam S."/>
            <person name="Mercati F."/>
            <person name="Riccardi P."/>
            <person name="McKain M.R."/>
            <person name="Kakrana A."/>
            <person name="Tang H."/>
            <person name="Ray J."/>
            <person name="Groenendijk J."/>
            <person name="Arikit S."/>
            <person name="Mathioni S.M."/>
            <person name="Nakano M."/>
            <person name="Shan H."/>
            <person name="Telgmann-Rauber A."/>
            <person name="Kanno A."/>
            <person name="Yue Z."/>
            <person name="Chen H."/>
            <person name="Li W."/>
            <person name="Chen Y."/>
            <person name="Xu X."/>
            <person name="Zhang Y."/>
            <person name="Luo S."/>
            <person name="Chen H."/>
            <person name="Gao J."/>
            <person name="Mao Z."/>
            <person name="Pires J.C."/>
            <person name="Luo M."/>
            <person name="Kudrna D."/>
            <person name="Wing R.A."/>
            <person name="Meyers B.C."/>
            <person name="Yi K."/>
            <person name="Kong H."/>
            <person name="Lavrijsen P."/>
            <person name="Sunseri F."/>
            <person name="Falavigna A."/>
            <person name="Ye Y."/>
            <person name="Leebens-Mack J.H."/>
            <person name="Chen G."/>
        </authorList>
    </citation>
    <scope>NUCLEOTIDE SEQUENCE [LARGE SCALE GENOMIC DNA]</scope>
    <source>
        <strain evidence="4">cv. DH0086</strain>
    </source>
</reference>
<organism evidence="3 4">
    <name type="scientific">Asparagus officinalis</name>
    <name type="common">Garden asparagus</name>
    <dbReference type="NCBI Taxonomy" id="4686"/>
    <lineage>
        <taxon>Eukaryota</taxon>
        <taxon>Viridiplantae</taxon>
        <taxon>Streptophyta</taxon>
        <taxon>Embryophyta</taxon>
        <taxon>Tracheophyta</taxon>
        <taxon>Spermatophyta</taxon>
        <taxon>Magnoliopsida</taxon>
        <taxon>Liliopsida</taxon>
        <taxon>Asparagales</taxon>
        <taxon>Asparagaceae</taxon>
        <taxon>Asparagoideae</taxon>
        <taxon>Asparagus</taxon>
    </lineage>
</organism>
<evidence type="ECO:0000313" key="4">
    <source>
        <dbReference type="Proteomes" id="UP000243459"/>
    </source>
</evidence>
<feature type="region of interest" description="Disordered" evidence="1">
    <location>
        <begin position="1"/>
        <end position="51"/>
    </location>
</feature>
<feature type="compositionally biased region" description="Low complexity" evidence="1">
    <location>
        <begin position="1"/>
        <end position="16"/>
    </location>
</feature>
<evidence type="ECO:0000256" key="2">
    <source>
        <dbReference type="SAM" id="Phobius"/>
    </source>
</evidence>
<sequence>MTRTPTAVPTPTQRPQRPVRHDANPISGSDPDPNPSDHSATTRESLESVSSSTKIFLINARRPVLRAARGILRVGVLLGLSNTAGVLAGVFRTAATCYILQHGSWDDVFKVSIDLYRWNLEL</sequence>
<evidence type="ECO:0000256" key="1">
    <source>
        <dbReference type="SAM" id="MobiDB-lite"/>
    </source>
</evidence>
<evidence type="ECO:0000313" key="3">
    <source>
        <dbReference type="EMBL" id="ONK75796.1"/>
    </source>
</evidence>
<protein>
    <submittedName>
        <fullName evidence="3">Uncharacterized protein</fullName>
    </submittedName>
</protein>
<dbReference type="AlphaFoldDB" id="A0A5P1FBP3"/>
<proteinExistence type="predicted"/>
<name>A0A5P1FBP3_ASPOF</name>
<accession>A0A5P1FBP3</accession>
<keyword evidence="2" id="KW-0812">Transmembrane</keyword>
<keyword evidence="4" id="KW-1185">Reference proteome</keyword>
<dbReference type="Proteomes" id="UP000243459">
    <property type="component" value="Chromosome 3"/>
</dbReference>
<keyword evidence="2" id="KW-0472">Membrane</keyword>
<dbReference type="Gramene" id="ONK75796">
    <property type="protein sequence ID" value="ONK75796"/>
    <property type="gene ID" value="A4U43_C03F20640"/>
</dbReference>
<feature type="transmembrane region" description="Helical" evidence="2">
    <location>
        <begin position="71"/>
        <end position="91"/>
    </location>
</feature>
<gene>
    <name evidence="3" type="ORF">A4U43_C03F20640</name>
</gene>
<keyword evidence="2" id="KW-1133">Transmembrane helix</keyword>
<dbReference type="EMBL" id="CM007383">
    <property type="protein sequence ID" value="ONK75796.1"/>
    <property type="molecule type" value="Genomic_DNA"/>
</dbReference>